<accession>A0A846LKA3</accession>
<name>A0A846LKA3_9ACTN</name>
<evidence type="ECO:0000313" key="2">
    <source>
        <dbReference type="Proteomes" id="UP000552836"/>
    </source>
</evidence>
<dbReference type="Proteomes" id="UP000552836">
    <property type="component" value="Unassembled WGS sequence"/>
</dbReference>
<dbReference type="AlphaFoldDB" id="A0A846LKA3"/>
<proteinExistence type="predicted"/>
<comment type="caution">
    <text evidence="1">The sequence shown here is derived from an EMBL/GenBank/DDBJ whole genome shotgun (WGS) entry which is preliminary data.</text>
</comment>
<gene>
    <name evidence="1" type="ORF">FB380_002393</name>
</gene>
<dbReference type="EMBL" id="JAAMPA010000001">
    <property type="protein sequence ID" value="NIH67947.1"/>
    <property type="molecule type" value="Genomic_DNA"/>
</dbReference>
<reference evidence="1 2" key="1">
    <citation type="submission" date="2020-02" db="EMBL/GenBank/DDBJ databases">
        <title>Sequencing the genomes of 1000 actinobacteria strains.</title>
        <authorList>
            <person name="Klenk H.-P."/>
        </authorList>
    </citation>
    <scope>NUCLEOTIDE SEQUENCE [LARGE SCALE GENOMIC DNA]</scope>
    <source>
        <strain evidence="1 2">DSM 45201</strain>
    </source>
</reference>
<protein>
    <submittedName>
        <fullName evidence="1">Uncharacterized protein</fullName>
    </submittedName>
</protein>
<sequence>MDDPPAGCAPAGHRIRQRALTVEDRHLMHLLTRGSALRPTTAP</sequence>
<evidence type="ECO:0000313" key="1">
    <source>
        <dbReference type="EMBL" id="NIH67947.1"/>
    </source>
</evidence>
<organism evidence="1 2">
    <name type="scientific">Modestobacter marinus</name>
    <dbReference type="NCBI Taxonomy" id="477641"/>
    <lineage>
        <taxon>Bacteria</taxon>
        <taxon>Bacillati</taxon>
        <taxon>Actinomycetota</taxon>
        <taxon>Actinomycetes</taxon>
        <taxon>Geodermatophilales</taxon>
        <taxon>Geodermatophilaceae</taxon>
        <taxon>Modestobacter</taxon>
    </lineage>
</organism>
<dbReference type="RefSeq" id="WP_268237746.1">
    <property type="nucleotide sequence ID" value="NZ_BAABJU010000015.1"/>
</dbReference>